<dbReference type="PANTHER" id="PTHR43793">
    <property type="entry name" value="FAD SYNTHASE"/>
    <property type="match status" value="1"/>
</dbReference>
<keyword evidence="2 4" id="KW-0548">Nucleotidyltransferase</keyword>
<dbReference type="EMBL" id="JAGIOB010000001">
    <property type="protein sequence ID" value="MBP2417063.1"/>
    <property type="molecule type" value="Genomic_DNA"/>
</dbReference>
<dbReference type="Proteomes" id="UP000758168">
    <property type="component" value="Unassembled WGS sequence"/>
</dbReference>
<name>A0ABS4Z7M8_9ACTN</name>
<organism evidence="4 5">
    <name type="scientific">Microlunatus capsulatus</name>
    <dbReference type="NCBI Taxonomy" id="99117"/>
    <lineage>
        <taxon>Bacteria</taxon>
        <taxon>Bacillati</taxon>
        <taxon>Actinomycetota</taxon>
        <taxon>Actinomycetes</taxon>
        <taxon>Propionibacteriales</taxon>
        <taxon>Propionibacteriaceae</taxon>
        <taxon>Microlunatus</taxon>
    </lineage>
</organism>
<dbReference type="SUPFAM" id="SSF52374">
    <property type="entry name" value="Nucleotidylyl transferase"/>
    <property type="match status" value="1"/>
</dbReference>
<dbReference type="Pfam" id="PF01467">
    <property type="entry name" value="CTP_transf_like"/>
    <property type="match status" value="1"/>
</dbReference>
<feature type="domain" description="Cytidyltransferase-like" evidence="3">
    <location>
        <begin position="5"/>
        <end position="125"/>
    </location>
</feature>
<evidence type="ECO:0000259" key="3">
    <source>
        <dbReference type="Pfam" id="PF01467"/>
    </source>
</evidence>
<evidence type="ECO:0000313" key="5">
    <source>
        <dbReference type="Proteomes" id="UP000758168"/>
    </source>
</evidence>
<dbReference type="PANTHER" id="PTHR43793:SF1">
    <property type="entry name" value="FAD SYNTHASE"/>
    <property type="match status" value="1"/>
</dbReference>
<dbReference type="NCBIfam" id="TIGR00125">
    <property type="entry name" value="cyt_tran_rel"/>
    <property type="match status" value="1"/>
</dbReference>
<dbReference type="Gene3D" id="3.40.50.620">
    <property type="entry name" value="HUPs"/>
    <property type="match status" value="1"/>
</dbReference>
<protein>
    <submittedName>
        <fullName evidence="4">Glycerol-3-phosphate cytidylyltransferase</fullName>
        <ecNumber evidence="4">2.7.7.39</ecNumber>
    </submittedName>
</protein>
<dbReference type="RefSeq" id="WP_210055241.1">
    <property type="nucleotide sequence ID" value="NZ_BAAAMH010000004.1"/>
</dbReference>
<dbReference type="InterPro" id="IPR050385">
    <property type="entry name" value="Archaeal_FAD_synthase"/>
</dbReference>
<keyword evidence="1 4" id="KW-0808">Transferase</keyword>
<sequence>MTTVITFGTFDVLHVGHVRVLNRAAALGDRLVVGVSSDALNFSKKGRNPVFDQDERTEIVSNLKVVDAVFVEESLEQKREYVLEHRADILVMGDDWTGKFDFLNDVCRVIYLPRTPSVSTTAIIEHISGGGAAG</sequence>
<evidence type="ECO:0000256" key="1">
    <source>
        <dbReference type="ARBA" id="ARBA00022679"/>
    </source>
</evidence>
<dbReference type="InterPro" id="IPR004821">
    <property type="entry name" value="Cyt_trans-like"/>
</dbReference>
<proteinExistence type="predicted"/>
<dbReference type="InterPro" id="IPR014729">
    <property type="entry name" value="Rossmann-like_a/b/a_fold"/>
</dbReference>
<keyword evidence="5" id="KW-1185">Reference proteome</keyword>
<gene>
    <name evidence="4" type="ORF">JOF54_001985</name>
</gene>
<dbReference type="EC" id="2.7.7.39" evidence="4"/>
<reference evidence="4 5" key="1">
    <citation type="submission" date="2021-03" db="EMBL/GenBank/DDBJ databases">
        <title>Sequencing the genomes of 1000 actinobacteria strains.</title>
        <authorList>
            <person name="Klenk H.-P."/>
        </authorList>
    </citation>
    <scope>NUCLEOTIDE SEQUENCE [LARGE SCALE GENOMIC DNA]</scope>
    <source>
        <strain evidence="4 5">DSM 12936</strain>
    </source>
</reference>
<evidence type="ECO:0000256" key="2">
    <source>
        <dbReference type="ARBA" id="ARBA00022695"/>
    </source>
</evidence>
<accession>A0ABS4Z7M8</accession>
<evidence type="ECO:0000313" key="4">
    <source>
        <dbReference type="EMBL" id="MBP2417063.1"/>
    </source>
</evidence>
<dbReference type="GO" id="GO:0047348">
    <property type="term" value="F:glycerol-3-phosphate cytidylyltransferase activity"/>
    <property type="evidence" value="ECO:0007669"/>
    <property type="project" value="UniProtKB-EC"/>
</dbReference>
<comment type="caution">
    <text evidence="4">The sequence shown here is derived from an EMBL/GenBank/DDBJ whole genome shotgun (WGS) entry which is preliminary data.</text>
</comment>